<name>A0A0E9TX51_ANGAN</name>
<dbReference type="EMBL" id="GBXM01050348">
    <property type="protein sequence ID" value="JAH58229.1"/>
    <property type="molecule type" value="Transcribed_RNA"/>
</dbReference>
<proteinExistence type="predicted"/>
<evidence type="ECO:0000313" key="1">
    <source>
        <dbReference type="EMBL" id="JAH58229.1"/>
    </source>
</evidence>
<reference evidence="1" key="2">
    <citation type="journal article" date="2015" name="Fish Shellfish Immunol.">
        <title>Early steps in the European eel (Anguilla anguilla)-Vibrio vulnificus interaction in the gills: Role of the RtxA13 toxin.</title>
        <authorList>
            <person name="Callol A."/>
            <person name="Pajuelo D."/>
            <person name="Ebbesson L."/>
            <person name="Teles M."/>
            <person name="MacKenzie S."/>
            <person name="Amaro C."/>
        </authorList>
    </citation>
    <scope>NUCLEOTIDE SEQUENCE</scope>
</reference>
<reference evidence="1" key="1">
    <citation type="submission" date="2014-11" db="EMBL/GenBank/DDBJ databases">
        <authorList>
            <person name="Amaro Gonzalez C."/>
        </authorList>
    </citation>
    <scope>NUCLEOTIDE SEQUENCE</scope>
</reference>
<accession>A0A0E9TX51</accession>
<protein>
    <submittedName>
        <fullName evidence="1">Uncharacterized protein</fullName>
    </submittedName>
</protein>
<dbReference type="AlphaFoldDB" id="A0A0E9TX51"/>
<sequence>MYIQDEEVVLSIQFLIFKFRSYKPVPHSAF</sequence>
<organism evidence="1">
    <name type="scientific">Anguilla anguilla</name>
    <name type="common">European freshwater eel</name>
    <name type="synonym">Muraena anguilla</name>
    <dbReference type="NCBI Taxonomy" id="7936"/>
    <lineage>
        <taxon>Eukaryota</taxon>
        <taxon>Metazoa</taxon>
        <taxon>Chordata</taxon>
        <taxon>Craniata</taxon>
        <taxon>Vertebrata</taxon>
        <taxon>Euteleostomi</taxon>
        <taxon>Actinopterygii</taxon>
        <taxon>Neopterygii</taxon>
        <taxon>Teleostei</taxon>
        <taxon>Anguilliformes</taxon>
        <taxon>Anguillidae</taxon>
        <taxon>Anguilla</taxon>
    </lineage>
</organism>